<reference evidence="4 5" key="2">
    <citation type="journal article" date="2016" name="Environ. Microbiol. Rep.">
        <title>Metagenomic evidence for the presence of phototrophic Gemmatimonadetes bacteria in diverse environments.</title>
        <authorList>
            <person name="Zeng Y."/>
            <person name="Baumbach J."/>
            <person name="Barbosa E.G."/>
            <person name="Azevedo V."/>
            <person name="Zhang C."/>
            <person name="Koblizek M."/>
        </authorList>
    </citation>
    <scope>NUCLEOTIDE SEQUENCE [LARGE SCALE GENOMIC DNA]</scope>
    <source>
        <strain evidence="4 5">AP64</strain>
    </source>
</reference>
<dbReference type="STRING" id="1379270.GEMMAAP_13080"/>
<dbReference type="Proteomes" id="UP000076404">
    <property type="component" value="Chromosome"/>
</dbReference>
<evidence type="ECO:0000313" key="5">
    <source>
        <dbReference type="Proteomes" id="UP000076404"/>
    </source>
</evidence>
<dbReference type="AlphaFoldDB" id="A0A143BK84"/>
<dbReference type="InterPro" id="IPR008462">
    <property type="entry name" value="CsbD"/>
</dbReference>
<organism evidence="4 5">
    <name type="scientific">Gemmatimonas phototrophica</name>
    <dbReference type="NCBI Taxonomy" id="1379270"/>
    <lineage>
        <taxon>Bacteria</taxon>
        <taxon>Pseudomonadati</taxon>
        <taxon>Gemmatimonadota</taxon>
        <taxon>Gemmatimonadia</taxon>
        <taxon>Gemmatimonadales</taxon>
        <taxon>Gemmatimonadaceae</taxon>
        <taxon>Gemmatimonas</taxon>
    </lineage>
</organism>
<proteinExistence type="inferred from homology"/>
<dbReference type="Gene3D" id="1.10.1470.10">
    <property type="entry name" value="YjbJ"/>
    <property type="match status" value="1"/>
</dbReference>
<name>A0A143BK84_9BACT</name>
<evidence type="ECO:0000259" key="3">
    <source>
        <dbReference type="Pfam" id="PF05532"/>
    </source>
</evidence>
<dbReference type="EMBL" id="CP011454">
    <property type="protein sequence ID" value="AMW05487.1"/>
    <property type="molecule type" value="Genomic_DNA"/>
</dbReference>
<dbReference type="SUPFAM" id="SSF69047">
    <property type="entry name" value="Hypothetical protein YjbJ"/>
    <property type="match status" value="1"/>
</dbReference>
<dbReference type="InterPro" id="IPR036629">
    <property type="entry name" value="YjbJ_sf"/>
</dbReference>
<accession>A0A143BK84</accession>
<dbReference type="KEGG" id="gph:GEMMAAP_13080"/>
<evidence type="ECO:0000256" key="1">
    <source>
        <dbReference type="ARBA" id="ARBA00009129"/>
    </source>
</evidence>
<dbReference type="Pfam" id="PF05532">
    <property type="entry name" value="CsbD"/>
    <property type="match status" value="1"/>
</dbReference>
<feature type="compositionally biased region" description="Basic and acidic residues" evidence="2">
    <location>
        <begin position="53"/>
        <end position="65"/>
    </location>
</feature>
<keyword evidence="5" id="KW-1185">Reference proteome</keyword>
<feature type="region of interest" description="Disordered" evidence="2">
    <location>
        <begin position="1"/>
        <end position="86"/>
    </location>
</feature>
<comment type="similarity">
    <text evidence="1">Belongs to the UPF0337 (CsbD) family.</text>
</comment>
<sequence>MTDKTTRHERVEDELTDKGLKNRVSGAADQLSGKTRNALGAVTGDSAQQLKGKAQELKGEAKDALGKAQMDAARAIEHSDERKRNR</sequence>
<feature type="domain" description="CsbD-like" evidence="3">
    <location>
        <begin position="22"/>
        <end position="69"/>
    </location>
</feature>
<protein>
    <recommendedName>
        <fullName evidence="3">CsbD-like domain-containing protein</fullName>
    </recommendedName>
</protein>
<evidence type="ECO:0000256" key="2">
    <source>
        <dbReference type="SAM" id="MobiDB-lite"/>
    </source>
</evidence>
<dbReference type="RefSeq" id="WP_043579515.1">
    <property type="nucleotide sequence ID" value="NZ_CP011454.1"/>
</dbReference>
<evidence type="ECO:0000313" key="4">
    <source>
        <dbReference type="EMBL" id="AMW05487.1"/>
    </source>
</evidence>
<feature type="compositionally biased region" description="Basic and acidic residues" evidence="2">
    <location>
        <begin position="74"/>
        <end position="86"/>
    </location>
</feature>
<reference evidence="4 5" key="1">
    <citation type="journal article" date="2014" name="Proc. Natl. Acad. Sci. U.S.A.">
        <title>Functional type 2 photosynthetic reaction centers found in the rare bacterial phylum Gemmatimonadetes.</title>
        <authorList>
            <person name="Zeng Y."/>
            <person name="Feng F."/>
            <person name="Medova H."/>
            <person name="Dean J."/>
            <person name="Koblizek M."/>
        </authorList>
    </citation>
    <scope>NUCLEOTIDE SEQUENCE [LARGE SCALE GENOMIC DNA]</scope>
    <source>
        <strain evidence="4 5">AP64</strain>
    </source>
</reference>
<gene>
    <name evidence="4" type="ORF">GEMMAAP_13080</name>
</gene>
<feature type="compositionally biased region" description="Basic and acidic residues" evidence="2">
    <location>
        <begin position="1"/>
        <end position="20"/>
    </location>
</feature>